<dbReference type="CDD" id="cd19958">
    <property type="entry name" value="pyocin_knob"/>
    <property type="match status" value="1"/>
</dbReference>
<dbReference type="InterPro" id="IPR008982">
    <property type="entry name" value="Adenovirus_pIV-like_att"/>
</dbReference>
<sequence length="428" mass="46131">MAVWAFPFVSANGDRAYGPADWMQFYANIFSTGIVPNTGLPGYTGFQVVQTDTPSLNINVGSGVAIIKGGQIMNTAPKSFQIPAPLTSQSRTDSLVVQWNNSSRSGDVIYKTNSTQVTQTADVYELQIATIVVPANASSIAQSNITDTRADTKVCGYSSPYESIKTGDLLAQFKSELEANGVVFSDWFENIKGQLSEDAAGNLQNQINNSVHNAGNISTGTDLNDIRGAGYYRIGGLVGGTDVLNTPSEVNGIRVYAFLIVIGSLQELTVYSPKQDTTWTYSRSISGSPATWSNWSKTVMADENGKATVKDIEVTGAITQPYISTSFAIGYGLSVTAKRVGNLVTITFKGSNTTQLGSGANPTEMIPLGYRPVEAESVDPLVQGRHLDTYYYFNPDGKINYMGETVLVNSYFRGVRSYFTNDPWPVAA</sequence>
<dbReference type="Gene3D" id="2.60.40.1830">
    <property type="entry name" value="Phage tail base-plate Siphoviridae RBP, head domain"/>
    <property type="match status" value="1"/>
</dbReference>
<accession>A0A2Z3KHK4</accession>
<dbReference type="GeneID" id="89634617"/>
<dbReference type="GO" id="GO:0007155">
    <property type="term" value="P:cell adhesion"/>
    <property type="evidence" value="ECO:0007669"/>
    <property type="project" value="InterPro"/>
</dbReference>
<keyword evidence="2" id="KW-0945">Host-virus interaction</keyword>
<evidence type="ECO:0000313" key="4">
    <source>
        <dbReference type="Proteomes" id="UP000245919"/>
    </source>
</evidence>
<gene>
    <name evidence="3" type="ORF">LL14B4_12600</name>
</gene>
<protein>
    <submittedName>
        <fullName evidence="3">Uncharacterized protein</fullName>
    </submittedName>
</protein>
<evidence type="ECO:0000313" key="3">
    <source>
        <dbReference type="EMBL" id="AWN66946.1"/>
    </source>
</evidence>
<name>A0A2Z3KHK4_LACLL</name>
<comment type="subcellular location">
    <subcellularLocation>
        <location evidence="1">Virion</location>
    </subcellularLocation>
</comment>
<reference evidence="3 4" key="1">
    <citation type="submission" date="2018-03" db="EMBL/GenBank/DDBJ databases">
        <title>Genome sequence of Lactococcus lactis strain 14B4 from almond drupe.</title>
        <authorList>
            <person name="Tran T.D."/>
            <person name="McGarvey J.A."/>
            <person name="Huynh S."/>
            <person name="Parker C.T."/>
        </authorList>
    </citation>
    <scope>NUCLEOTIDE SEQUENCE [LARGE SCALE GENOMIC DNA]</scope>
    <source>
        <strain evidence="3 4">14B4</strain>
    </source>
</reference>
<dbReference type="AlphaFoldDB" id="A0A2Z3KHK4"/>
<dbReference type="GO" id="GO:0019062">
    <property type="term" value="P:virion attachment to host cell"/>
    <property type="evidence" value="ECO:0007669"/>
    <property type="project" value="InterPro"/>
</dbReference>
<proteinExistence type="predicted"/>
<evidence type="ECO:0000256" key="2">
    <source>
        <dbReference type="ARBA" id="ARBA00022581"/>
    </source>
</evidence>
<dbReference type="RefSeq" id="WP_109991361.1">
    <property type="nucleotide sequence ID" value="NZ_CP028160.1"/>
</dbReference>
<dbReference type="EMBL" id="CP028160">
    <property type="protein sequence ID" value="AWN66946.1"/>
    <property type="molecule type" value="Genomic_DNA"/>
</dbReference>
<evidence type="ECO:0000256" key="1">
    <source>
        <dbReference type="ARBA" id="ARBA00004328"/>
    </source>
</evidence>
<dbReference type="SUPFAM" id="SSF49835">
    <property type="entry name" value="Virus attachment protein globular domain"/>
    <property type="match status" value="1"/>
</dbReference>
<dbReference type="Proteomes" id="UP000245919">
    <property type="component" value="Chromosome"/>
</dbReference>
<organism evidence="3 4">
    <name type="scientific">Lactococcus lactis subsp. lactis</name>
    <name type="common">Streptococcus lactis</name>
    <dbReference type="NCBI Taxonomy" id="1360"/>
    <lineage>
        <taxon>Bacteria</taxon>
        <taxon>Bacillati</taxon>
        <taxon>Bacillota</taxon>
        <taxon>Bacilli</taxon>
        <taxon>Lactobacillales</taxon>
        <taxon>Streptococcaceae</taxon>
        <taxon>Lactococcus</taxon>
    </lineage>
</organism>